<name>A0AA40E3Y0_9PEZI</name>
<proteinExistence type="predicted"/>
<dbReference type="RefSeq" id="XP_060299080.1">
    <property type="nucleotide sequence ID" value="XM_060439747.1"/>
</dbReference>
<accession>A0AA40E3Y0</accession>
<feature type="region of interest" description="Disordered" evidence="1">
    <location>
        <begin position="59"/>
        <end position="79"/>
    </location>
</feature>
<evidence type="ECO:0008006" key="5">
    <source>
        <dbReference type="Google" id="ProtNLM"/>
    </source>
</evidence>
<evidence type="ECO:0000256" key="2">
    <source>
        <dbReference type="SAM" id="Phobius"/>
    </source>
</evidence>
<feature type="compositionally biased region" description="Basic and acidic residues" evidence="1">
    <location>
        <begin position="59"/>
        <end position="68"/>
    </location>
</feature>
<comment type="caution">
    <text evidence="3">The sequence shown here is derived from an EMBL/GenBank/DDBJ whole genome shotgun (WGS) entry which is preliminary data.</text>
</comment>
<keyword evidence="4" id="KW-1185">Reference proteome</keyword>
<organism evidence="3 4">
    <name type="scientific">Lasiosphaeria miniovina</name>
    <dbReference type="NCBI Taxonomy" id="1954250"/>
    <lineage>
        <taxon>Eukaryota</taxon>
        <taxon>Fungi</taxon>
        <taxon>Dikarya</taxon>
        <taxon>Ascomycota</taxon>
        <taxon>Pezizomycotina</taxon>
        <taxon>Sordariomycetes</taxon>
        <taxon>Sordariomycetidae</taxon>
        <taxon>Sordariales</taxon>
        <taxon>Lasiosphaeriaceae</taxon>
        <taxon>Lasiosphaeria</taxon>
    </lineage>
</organism>
<evidence type="ECO:0000256" key="1">
    <source>
        <dbReference type="SAM" id="MobiDB-lite"/>
    </source>
</evidence>
<protein>
    <recommendedName>
        <fullName evidence="5">Transmembrane protein</fullName>
    </recommendedName>
</protein>
<sequence length="260" mass="27500">MDESLPPAALRGPLRRAARCARKESPVSHGGAAVFVQLLVCGYKMSSARVRRTFRFPADDARDGRAGGDENDDDDDDVPAVMDEQEQESFIARLAAQNRQRNEQFGRLLLALPATASIPFAAGAVLRLPAAPSPLLSLLALSSLAATAFLIIRLPPARTGFAVLDRRLGGTTTAAAPRSPLETFLPYLNAGLCAVVAVLGVLGRYRIAAAAAEPAAWELVLGLGSLPALVFAVVVVAKVVMAGVDPERELDALRYEYKGA</sequence>
<feature type="transmembrane region" description="Helical" evidence="2">
    <location>
        <begin position="108"/>
        <end position="128"/>
    </location>
</feature>
<dbReference type="GeneID" id="85323017"/>
<keyword evidence="2" id="KW-0472">Membrane</keyword>
<gene>
    <name evidence="3" type="ORF">B0T26DRAFT_674768</name>
</gene>
<reference evidence="3" key="1">
    <citation type="submission" date="2023-06" db="EMBL/GenBank/DDBJ databases">
        <title>Genome-scale phylogeny and comparative genomics of the fungal order Sordariales.</title>
        <authorList>
            <consortium name="Lawrence Berkeley National Laboratory"/>
            <person name="Hensen N."/>
            <person name="Bonometti L."/>
            <person name="Westerberg I."/>
            <person name="Brannstrom I.O."/>
            <person name="Guillou S."/>
            <person name="Cros-Aarteil S."/>
            <person name="Calhoun S."/>
            <person name="Haridas S."/>
            <person name="Kuo A."/>
            <person name="Mondo S."/>
            <person name="Pangilinan J."/>
            <person name="Riley R."/>
            <person name="LaButti K."/>
            <person name="Andreopoulos B."/>
            <person name="Lipzen A."/>
            <person name="Chen C."/>
            <person name="Yanf M."/>
            <person name="Daum C."/>
            <person name="Ng V."/>
            <person name="Clum A."/>
            <person name="Steindorff A."/>
            <person name="Ohm R."/>
            <person name="Martin F."/>
            <person name="Silar P."/>
            <person name="Natvig D."/>
            <person name="Lalanne C."/>
            <person name="Gautier V."/>
            <person name="Ament-velasquez S.L."/>
            <person name="Kruys A."/>
            <person name="Hutchinson M.I."/>
            <person name="Powell A.J."/>
            <person name="Barry K."/>
            <person name="Miller A.N."/>
            <person name="Grigoriev I.V."/>
            <person name="Debuchy R."/>
            <person name="Gladieux P."/>
            <person name="Thoren M.H."/>
            <person name="Johannesson H."/>
        </authorList>
    </citation>
    <scope>NUCLEOTIDE SEQUENCE</scope>
    <source>
        <strain evidence="3">SMH2392-1A</strain>
    </source>
</reference>
<evidence type="ECO:0000313" key="3">
    <source>
        <dbReference type="EMBL" id="KAK0723156.1"/>
    </source>
</evidence>
<dbReference type="AlphaFoldDB" id="A0AA40E3Y0"/>
<feature type="transmembrane region" description="Helical" evidence="2">
    <location>
        <begin position="134"/>
        <end position="152"/>
    </location>
</feature>
<dbReference type="Proteomes" id="UP001172101">
    <property type="component" value="Unassembled WGS sequence"/>
</dbReference>
<evidence type="ECO:0000313" key="4">
    <source>
        <dbReference type="Proteomes" id="UP001172101"/>
    </source>
</evidence>
<keyword evidence="2" id="KW-1133">Transmembrane helix</keyword>
<feature type="compositionally biased region" description="Acidic residues" evidence="1">
    <location>
        <begin position="69"/>
        <end position="79"/>
    </location>
</feature>
<keyword evidence="2" id="KW-0812">Transmembrane</keyword>
<dbReference type="EMBL" id="JAUIRO010000003">
    <property type="protein sequence ID" value="KAK0723156.1"/>
    <property type="molecule type" value="Genomic_DNA"/>
</dbReference>
<feature type="transmembrane region" description="Helical" evidence="2">
    <location>
        <begin position="219"/>
        <end position="244"/>
    </location>
</feature>
<feature type="transmembrane region" description="Helical" evidence="2">
    <location>
        <begin position="187"/>
        <end position="207"/>
    </location>
</feature>